<evidence type="ECO:0000256" key="1">
    <source>
        <dbReference type="ARBA" id="ARBA00004608"/>
    </source>
</evidence>
<keyword evidence="6" id="KW-0472">Membrane</keyword>
<dbReference type="PANTHER" id="PTHR22761:SF5">
    <property type="entry name" value="CHARGED MULTIVESICULAR BODY PROTEIN 6"/>
    <property type="match status" value="1"/>
</dbReference>
<dbReference type="OMA" id="IMYETKE"/>
<reference evidence="9" key="1">
    <citation type="submission" date="2022-11" db="UniProtKB">
        <authorList>
            <consortium name="WormBaseParasite"/>
        </authorList>
    </citation>
    <scope>IDENTIFICATION</scope>
</reference>
<protein>
    <submittedName>
        <fullName evidence="9">Charged multivesicular body protein 6</fullName>
    </submittedName>
</protein>
<evidence type="ECO:0000256" key="3">
    <source>
        <dbReference type="ARBA" id="ARBA00022448"/>
    </source>
</evidence>
<dbReference type="Proteomes" id="UP000887565">
    <property type="component" value="Unplaced"/>
</dbReference>
<evidence type="ECO:0000256" key="5">
    <source>
        <dbReference type="ARBA" id="ARBA00022927"/>
    </source>
</evidence>
<comment type="similarity">
    <text evidence="2">Belongs to the SNF7 family.</text>
</comment>
<sequence>MIYNVETAQIQIELVEGLKLGNECLKKMHDVLSIETVEKIMDETRELVEYQKEIDVLVSGQLHEEDLYEIEREYEELVKDVSNVPDLPEVPNEAPPKPAKEKATKREKVALEA</sequence>
<evidence type="ECO:0000313" key="9">
    <source>
        <dbReference type="WBParaSite" id="nRc.2.0.1.t44955-RA"/>
    </source>
</evidence>
<dbReference type="WBParaSite" id="nRc.2.0.1.t44955-RA">
    <property type="protein sequence ID" value="nRc.2.0.1.t44955-RA"/>
    <property type="gene ID" value="nRc.2.0.1.g44955"/>
</dbReference>
<keyword evidence="3" id="KW-0813">Transport</keyword>
<evidence type="ECO:0000256" key="4">
    <source>
        <dbReference type="ARBA" id="ARBA00022753"/>
    </source>
</evidence>
<proteinExistence type="inferred from homology"/>
<feature type="region of interest" description="Disordered" evidence="7">
    <location>
        <begin position="82"/>
        <end position="113"/>
    </location>
</feature>
<dbReference type="GO" id="GO:0005771">
    <property type="term" value="C:multivesicular body"/>
    <property type="evidence" value="ECO:0007669"/>
    <property type="project" value="TreeGrafter"/>
</dbReference>
<evidence type="ECO:0000313" key="8">
    <source>
        <dbReference type="Proteomes" id="UP000887565"/>
    </source>
</evidence>
<evidence type="ECO:0000256" key="2">
    <source>
        <dbReference type="ARBA" id="ARBA00006190"/>
    </source>
</evidence>
<dbReference type="GO" id="GO:0000815">
    <property type="term" value="C:ESCRT III complex"/>
    <property type="evidence" value="ECO:0007669"/>
    <property type="project" value="TreeGrafter"/>
</dbReference>
<dbReference type="Pfam" id="PF03357">
    <property type="entry name" value="Snf7"/>
    <property type="match status" value="1"/>
</dbReference>
<dbReference type="GO" id="GO:0006900">
    <property type="term" value="P:vesicle budding from membrane"/>
    <property type="evidence" value="ECO:0007669"/>
    <property type="project" value="TreeGrafter"/>
</dbReference>
<keyword evidence="4" id="KW-0967">Endosome</keyword>
<dbReference type="GO" id="GO:0032511">
    <property type="term" value="P:late endosome to vacuole transport via multivesicular body sorting pathway"/>
    <property type="evidence" value="ECO:0007669"/>
    <property type="project" value="TreeGrafter"/>
</dbReference>
<organism evidence="8 9">
    <name type="scientific">Romanomermis culicivorax</name>
    <name type="common">Nematode worm</name>
    <dbReference type="NCBI Taxonomy" id="13658"/>
    <lineage>
        <taxon>Eukaryota</taxon>
        <taxon>Metazoa</taxon>
        <taxon>Ecdysozoa</taxon>
        <taxon>Nematoda</taxon>
        <taxon>Enoplea</taxon>
        <taxon>Dorylaimia</taxon>
        <taxon>Mermithida</taxon>
        <taxon>Mermithoidea</taxon>
        <taxon>Mermithidae</taxon>
        <taxon>Romanomermis</taxon>
    </lineage>
</organism>
<dbReference type="GO" id="GO:0015031">
    <property type="term" value="P:protein transport"/>
    <property type="evidence" value="ECO:0007669"/>
    <property type="project" value="UniProtKB-KW"/>
</dbReference>
<feature type="compositionally biased region" description="Basic and acidic residues" evidence="7">
    <location>
        <begin position="98"/>
        <end position="113"/>
    </location>
</feature>
<dbReference type="InterPro" id="IPR005024">
    <property type="entry name" value="Snf7_fam"/>
</dbReference>
<name>A0A915L5A5_ROMCU</name>
<dbReference type="PANTHER" id="PTHR22761">
    <property type="entry name" value="CHARGED MULTIVESICULAR BODY PROTEIN"/>
    <property type="match status" value="1"/>
</dbReference>
<accession>A0A915L5A5</accession>
<comment type="subcellular location">
    <subcellularLocation>
        <location evidence="1">Endosome membrane</location>
    </subcellularLocation>
</comment>
<keyword evidence="5" id="KW-0653">Protein transport</keyword>
<keyword evidence="8" id="KW-1185">Reference proteome</keyword>
<dbReference type="AlphaFoldDB" id="A0A915L5A5"/>
<evidence type="ECO:0000256" key="6">
    <source>
        <dbReference type="ARBA" id="ARBA00023136"/>
    </source>
</evidence>
<evidence type="ECO:0000256" key="7">
    <source>
        <dbReference type="SAM" id="MobiDB-lite"/>
    </source>
</evidence>